<dbReference type="PROSITE" id="PS51257">
    <property type="entry name" value="PROKAR_LIPOPROTEIN"/>
    <property type="match status" value="1"/>
</dbReference>
<dbReference type="EMBL" id="CP018477">
    <property type="protein sequence ID" value="ASV76625.1"/>
    <property type="molecule type" value="Genomic_DNA"/>
</dbReference>
<sequence>MLQRTTYAILVMAVTVLVIGCSQAKSVKPPERNPKEELIKILQPIAEGKLQQAGSAMGEVMNLIEQLKKTDPALGNELEGDGKKIMSTQDINTVKATAQAMLQKLGAGSSGGAAPSQPSP</sequence>
<accession>A0A286RKX6</accession>
<evidence type="ECO:0000313" key="1">
    <source>
        <dbReference type="EMBL" id="ASV76625.1"/>
    </source>
</evidence>
<reference evidence="1 2" key="1">
    <citation type="journal article" name="Front. Microbiol.">
        <title>Sugar Metabolism of the First Thermophilic Planctomycete Thermogutta terrifontis: Comparative Genomic and Transcriptomic Approaches.</title>
        <authorList>
            <person name="Elcheninov A.G."/>
            <person name="Menzel P."/>
            <person name="Gudbergsdottir S.R."/>
            <person name="Slesarev A.I."/>
            <person name="Kadnikov V.V."/>
            <person name="Krogh A."/>
            <person name="Bonch-Osmolovskaya E.A."/>
            <person name="Peng X."/>
            <person name="Kublanov I.V."/>
        </authorList>
    </citation>
    <scope>NUCLEOTIDE SEQUENCE [LARGE SCALE GENOMIC DNA]</scope>
    <source>
        <strain evidence="1 2">R1</strain>
    </source>
</reference>
<evidence type="ECO:0008006" key="3">
    <source>
        <dbReference type="Google" id="ProtNLM"/>
    </source>
</evidence>
<dbReference type="KEGG" id="ttf:THTE_4024"/>
<organism evidence="1 2">
    <name type="scientific">Thermogutta terrifontis</name>
    <dbReference type="NCBI Taxonomy" id="1331910"/>
    <lineage>
        <taxon>Bacteria</taxon>
        <taxon>Pseudomonadati</taxon>
        <taxon>Planctomycetota</taxon>
        <taxon>Planctomycetia</taxon>
        <taxon>Pirellulales</taxon>
        <taxon>Thermoguttaceae</taxon>
        <taxon>Thermogutta</taxon>
    </lineage>
</organism>
<proteinExistence type="predicted"/>
<keyword evidence="2" id="KW-1185">Reference proteome</keyword>
<gene>
    <name evidence="1" type="ORF">THTE_4024</name>
</gene>
<dbReference type="AlphaFoldDB" id="A0A286RKX6"/>
<name>A0A286RKX6_9BACT</name>
<dbReference type="Proteomes" id="UP000215086">
    <property type="component" value="Chromosome"/>
</dbReference>
<evidence type="ECO:0000313" key="2">
    <source>
        <dbReference type="Proteomes" id="UP000215086"/>
    </source>
</evidence>
<dbReference type="RefSeq" id="WP_095416368.1">
    <property type="nucleotide sequence ID" value="NZ_CP018477.1"/>
</dbReference>
<protein>
    <recommendedName>
        <fullName evidence="3">Lipoprotein</fullName>
    </recommendedName>
</protein>